<evidence type="ECO:0000256" key="1">
    <source>
        <dbReference type="SAM" id="MobiDB-lite"/>
    </source>
</evidence>
<feature type="compositionally biased region" description="Basic and acidic residues" evidence="1">
    <location>
        <begin position="1"/>
        <end position="45"/>
    </location>
</feature>
<evidence type="ECO:0000313" key="2">
    <source>
        <dbReference type="EMBL" id="GED05036.1"/>
    </source>
</evidence>
<feature type="region of interest" description="Disordered" evidence="1">
    <location>
        <begin position="1"/>
        <end position="55"/>
    </location>
</feature>
<evidence type="ECO:0000313" key="3">
    <source>
        <dbReference type="Proteomes" id="UP000316612"/>
    </source>
</evidence>
<accession>A0A4Y4DJ91</accession>
<sequence length="55" mass="6193">MGDRKKHDETARTTEPDQSEAAHEQAEGEDVARQGEYDRHGGHVPDEDEERFDAG</sequence>
<keyword evidence="3" id="KW-1185">Reference proteome</keyword>
<protein>
    <submittedName>
        <fullName evidence="2">Uncharacterized protein</fullName>
    </submittedName>
</protein>
<reference evidence="2 3" key="1">
    <citation type="submission" date="2019-06" db="EMBL/GenBank/DDBJ databases">
        <title>Whole genome shotgun sequence of Glutamicibacter uratoxydans NBRC 15515.</title>
        <authorList>
            <person name="Hosoyama A."/>
            <person name="Uohara A."/>
            <person name="Ohji S."/>
            <person name="Ichikawa N."/>
        </authorList>
    </citation>
    <scope>NUCLEOTIDE SEQUENCE [LARGE SCALE GENOMIC DNA]</scope>
    <source>
        <strain evidence="2 3">NBRC 15515</strain>
    </source>
</reference>
<organism evidence="2 3">
    <name type="scientific">Glutamicibacter uratoxydans</name>
    <name type="common">Arthrobacter uratoxydans</name>
    <dbReference type="NCBI Taxonomy" id="43667"/>
    <lineage>
        <taxon>Bacteria</taxon>
        <taxon>Bacillati</taxon>
        <taxon>Actinomycetota</taxon>
        <taxon>Actinomycetes</taxon>
        <taxon>Micrococcales</taxon>
        <taxon>Micrococcaceae</taxon>
        <taxon>Glutamicibacter</taxon>
    </lineage>
</organism>
<dbReference type="EMBL" id="BJNY01000002">
    <property type="protein sequence ID" value="GED05036.1"/>
    <property type="molecule type" value="Genomic_DNA"/>
</dbReference>
<dbReference type="Proteomes" id="UP000316612">
    <property type="component" value="Unassembled WGS sequence"/>
</dbReference>
<comment type="caution">
    <text evidence="2">The sequence shown here is derived from an EMBL/GenBank/DDBJ whole genome shotgun (WGS) entry which is preliminary data.</text>
</comment>
<dbReference type="RefSeq" id="WP_170184061.1">
    <property type="nucleotide sequence ID" value="NZ_BAAAJL010000003.1"/>
</dbReference>
<name>A0A4Y4DJ91_GLUUR</name>
<dbReference type="AlphaFoldDB" id="A0A4Y4DJ91"/>
<feature type="compositionally biased region" description="Acidic residues" evidence="1">
    <location>
        <begin position="46"/>
        <end position="55"/>
    </location>
</feature>
<gene>
    <name evidence="2" type="ORF">AUR04nite_05680</name>
</gene>
<proteinExistence type="predicted"/>